<sequence>MADSPRPEDPITARLPGATRPVALVTGPTSGIGKGYAHRLASLGYDLVLVARDEVRLRALADDLHRRFGANAEVMPADLAQSAARETIADRLSEGVDFLVNNAGFGLTGEFWTVEPQALQAQLDVNVTSVLQLTRAALPPMIAAAKGSVVNVASVAGLVPGRGSTYSASKAYVISLTEGLAGGLVGTGVRMQALCPGFVRTEFHERAGISMSSLPKPLWLDVDQVVSGSLADLESDRVISVPGLQYKALTAAAGFIPRSLVTRINRGLFNARGRT</sequence>
<dbReference type="CDD" id="cd05233">
    <property type="entry name" value="SDR_c"/>
    <property type="match status" value="1"/>
</dbReference>
<dbReference type="AlphaFoldDB" id="A0A846Y3J6"/>
<dbReference type="GO" id="GO:0016491">
    <property type="term" value="F:oxidoreductase activity"/>
    <property type="evidence" value="ECO:0007669"/>
    <property type="project" value="UniProtKB-KW"/>
</dbReference>
<dbReference type="SUPFAM" id="SSF51735">
    <property type="entry name" value="NAD(P)-binding Rossmann-fold domains"/>
    <property type="match status" value="1"/>
</dbReference>
<dbReference type="PANTHER" id="PTHR43391:SF14">
    <property type="entry name" value="DEHYDROGENASE_REDUCTASE SDR FAMILY PROTEIN 7-LIKE"/>
    <property type="match status" value="1"/>
</dbReference>
<keyword evidence="3" id="KW-0560">Oxidoreductase</keyword>
<name>A0A846Y3J6_9NOCA</name>
<protein>
    <submittedName>
        <fullName evidence="5">SDR family oxidoreductase</fullName>
    </submittedName>
</protein>
<evidence type="ECO:0000313" key="5">
    <source>
        <dbReference type="EMBL" id="NKY52520.1"/>
    </source>
</evidence>
<evidence type="ECO:0000256" key="1">
    <source>
        <dbReference type="ARBA" id="ARBA00006484"/>
    </source>
</evidence>
<dbReference type="PRINTS" id="PR00081">
    <property type="entry name" value="GDHRDH"/>
</dbReference>
<gene>
    <name evidence="5" type="ORF">HGA08_20150</name>
</gene>
<proteinExistence type="inferred from homology"/>
<evidence type="ECO:0000256" key="4">
    <source>
        <dbReference type="RuleBase" id="RU000363"/>
    </source>
</evidence>
<keyword evidence="6" id="KW-1185">Reference proteome</keyword>
<comment type="similarity">
    <text evidence="1 4">Belongs to the short-chain dehydrogenases/reductases (SDR) family.</text>
</comment>
<dbReference type="PIRSF" id="PIRSF000126">
    <property type="entry name" value="11-beta-HSD1"/>
    <property type="match status" value="1"/>
</dbReference>
<dbReference type="InterPro" id="IPR020904">
    <property type="entry name" value="Sc_DH/Rdtase_CS"/>
</dbReference>
<dbReference type="EMBL" id="JAAXOP010000012">
    <property type="protein sequence ID" value="NKY52520.1"/>
    <property type="molecule type" value="Genomic_DNA"/>
</dbReference>
<organism evidence="5 6">
    <name type="scientific">Nocardia vermiculata</name>
    <dbReference type="NCBI Taxonomy" id="257274"/>
    <lineage>
        <taxon>Bacteria</taxon>
        <taxon>Bacillati</taxon>
        <taxon>Actinomycetota</taxon>
        <taxon>Actinomycetes</taxon>
        <taxon>Mycobacteriales</taxon>
        <taxon>Nocardiaceae</taxon>
        <taxon>Nocardia</taxon>
    </lineage>
</organism>
<dbReference type="InterPro" id="IPR036291">
    <property type="entry name" value="NAD(P)-bd_dom_sf"/>
</dbReference>
<dbReference type="InterPro" id="IPR002347">
    <property type="entry name" value="SDR_fam"/>
</dbReference>
<accession>A0A846Y3J6</accession>
<dbReference type="Pfam" id="PF00106">
    <property type="entry name" value="adh_short"/>
    <property type="match status" value="1"/>
</dbReference>
<dbReference type="PRINTS" id="PR00080">
    <property type="entry name" value="SDRFAMILY"/>
</dbReference>
<evidence type="ECO:0000313" key="6">
    <source>
        <dbReference type="Proteomes" id="UP000565711"/>
    </source>
</evidence>
<dbReference type="RefSeq" id="WP_067878888.1">
    <property type="nucleotide sequence ID" value="NZ_JAAXOP010000012.1"/>
</dbReference>
<dbReference type="Proteomes" id="UP000565711">
    <property type="component" value="Unassembled WGS sequence"/>
</dbReference>
<dbReference type="PROSITE" id="PS00061">
    <property type="entry name" value="ADH_SHORT"/>
    <property type="match status" value="1"/>
</dbReference>
<keyword evidence="2" id="KW-0521">NADP</keyword>
<evidence type="ECO:0000256" key="2">
    <source>
        <dbReference type="ARBA" id="ARBA00022857"/>
    </source>
</evidence>
<evidence type="ECO:0000256" key="3">
    <source>
        <dbReference type="ARBA" id="ARBA00023002"/>
    </source>
</evidence>
<comment type="caution">
    <text evidence="5">The sequence shown here is derived from an EMBL/GenBank/DDBJ whole genome shotgun (WGS) entry which is preliminary data.</text>
</comment>
<dbReference type="PANTHER" id="PTHR43391">
    <property type="entry name" value="RETINOL DEHYDROGENASE-RELATED"/>
    <property type="match status" value="1"/>
</dbReference>
<dbReference type="Gene3D" id="3.40.50.720">
    <property type="entry name" value="NAD(P)-binding Rossmann-like Domain"/>
    <property type="match status" value="1"/>
</dbReference>
<reference evidence="5 6" key="1">
    <citation type="submission" date="2020-04" db="EMBL/GenBank/DDBJ databases">
        <title>MicrobeNet Type strains.</title>
        <authorList>
            <person name="Nicholson A.C."/>
        </authorList>
    </citation>
    <scope>NUCLEOTIDE SEQUENCE [LARGE SCALE GENOMIC DNA]</scope>
    <source>
        <strain evidence="5 6">JCM 12354</strain>
    </source>
</reference>